<dbReference type="Pfam" id="PF00005">
    <property type="entry name" value="ABC_tran"/>
    <property type="match status" value="1"/>
</dbReference>
<dbReference type="PROSITE" id="PS50893">
    <property type="entry name" value="ABC_TRANSPORTER_2"/>
    <property type="match status" value="1"/>
</dbReference>
<dbReference type="InterPro" id="IPR017871">
    <property type="entry name" value="ABC_transporter-like_CS"/>
</dbReference>
<gene>
    <name evidence="6" type="ORF">P7D69_15110</name>
    <name evidence="5" type="ORF">P7D78_00510</name>
</gene>
<dbReference type="PANTHER" id="PTHR42788">
    <property type="entry name" value="TAURINE IMPORT ATP-BINDING PROTEIN-RELATED"/>
    <property type="match status" value="1"/>
</dbReference>
<organism evidence="5 7">
    <name type="scientific">Enterococcus raffinosus</name>
    <dbReference type="NCBI Taxonomy" id="71452"/>
    <lineage>
        <taxon>Bacteria</taxon>
        <taxon>Bacillati</taxon>
        <taxon>Bacillota</taxon>
        <taxon>Bacilli</taxon>
        <taxon>Lactobacillales</taxon>
        <taxon>Enterococcaceae</taxon>
        <taxon>Enterococcus</taxon>
    </lineage>
</organism>
<dbReference type="SMART" id="SM00382">
    <property type="entry name" value="AAA"/>
    <property type="match status" value="1"/>
</dbReference>
<dbReference type="Gene3D" id="3.40.50.300">
    <property type="entry name" value="P-loop containing nucleotide triphosphate hydrolases"/>
    <property type="match status" value="1"/>
</dbReference>
<dbReference type="Proteomes" id="UP001249240">
    <property type="component" value="Unassembled WGS sequence"/>
</dbReference>
<dbReference type="InterPro" id="IPR027417">
    <property type="entry name" value="P-loop_NTPase"/>
</dbReference>
<evidence type="ECO:0000313" key="6">
    <source>
        <dbReference type="EMBL" id="MDT2545677.1"/>
    </source>
</evidence>
<reference evidence="5" key="1">
    <citation type="submission" date="2023-03" db="EMBL/GenBank/DDBJ databases">
        <authorList>
            <person name="Shen W."/>
            <person name="Cai J."/>
        </authorList>
    </citation>
    <scope>NUCLEOTIDE SEQUENCE</scope>
    <source>
        <strain evidence="5">B646-2</strain>
        <strain evidence="6">Y15</strain>
    </source>
</reference>
<dbReference type="GO" id="GO:0016887">
    <property type="term" value="F:ATP hydrolysis activity"/>
    <property type="evidence" value="ECO:0007669"/>
    <property type="project" value="InterPro"/>
</dbReference>
<name>A0AAP5KCQ1_9ENTE</name>
<dbReference type="InterPro" id="IPR003593">
    <property type="entry name" value="AAA+_ATPase"/>
</dbReference>
<comment type="caution">
    <text evidence="5">The sequence shown here is derived from an EMBL/GenBank/DDBJ whole genome shotgun (WGS) entry which is preliminary data.</text>
</comment>
<dbReference type="EMBL" id="JARPXL010000017">
    <property type="protein sequence ID" value="MDT2545677.1"/>
    <property type="molecule type" value="Genomic_DNA"/>
</dbReference>
<accession>A0AAP5KCQ1</accession>
<protein>
    <submittedName>
        <fullName evidence="5">ABC transporter ATP-binding protein</fullName>
    </submittedName>
</protein>
<keyword evidence="2" id="KW-0547">Nucleotide-binding</keyword>
<dbReference type="EMBL" id="JARPXM010000001">
    <property type="protein sequence ID" value="MDT2536590.1"/>
    <property type="molecule type" value="Genomic_DNA"/>
</dbReference>
<evidence type="ECO:0000256" key="1">
    <source>
        <dbReference type="ARBA" id="ARBA00022448"/>
    </source>
</evidence>
<dbReference type="SUPFAM" id="SSF52540">
    <property type="entry name" value="P-loop containing nucleoside triphosphate hydrolases"/>
    <property type="match status" value="1"/>
</dbReference>
<dbReference type="Proteomes" id="UP001254770">
    <property type="component" value="Unassembled WGS sequence"/>
</dbReference>
<dbReference type="InterPro" id="IPR003439">
    <property type="entry name" value="ABC_transporter-like_ATP-bd"/>
</dbReference>
<keyword evidence="1" id="KW-0813">Transport</keyword>
<dbReference type="InterPro" id="IPR050166">
    <property type="entry name" value="ABC_transporter_ATP-bind"/>
</dbReference>
<keyword evidence="3 5" id="KW-0067">ATP-binding</keyword>
<evidence type="ECO:0000259" key="4">
    <source>
        <dbReference type="PROSITE" id="PS50893"/>
    </source>
</evidence>
<dbReference type="PROSITE" id="PS00211">
    <property type="entry name" value="ABC_TRANSPORTER_1"/>
    <property type="match status" value="1"/>
</dbReference>
<proteinExistence type="predicted"/>
<dbReference type="GeneID" id="67041868"/>
<sequence>MAVITGELGLEAKVASSKISFEQVNKIYTSKKNKVMALRDINLEILDNEFLCVVGPSGCGKSTLLRILGGLEDITSGSIVLNDQELVGPGADRGMVFQGYSLFPWLTVEENIAFGLKISKKPKAQIQSIVDRYIEVIGLEKFRNSLPKELSGGMKQRVAIARALANSPEILLMDEPFGALDPETKSNMQLLMREIWEVERPTILFITHDIEEAAFLGQRVVIMSAGPGEIKQSVPIYLPYKRKLTLKDEPTFIETKKKIDQIIHT</sequence>
<evidence type="ECO:0000256" key="3">
    <source>
        <dbReference type="ARBA" id="ARBA00022840"/>
    </source>
</evidence>
<evidence type="ECO:0000256" key="2">
    <source>
        <dbReference type="ARBA" id="ARBA00022741"/>
    </source>
</evidence>
<dbReference type="PANTHER" id="PTHR42788:SF13">
    <property type="entry name" value="ALIPHATIC SULFONATES IMPORT ATP-BINDING PROTEIN SSUB"/>
    <property type="match status" value="1"/>
</dbReference>
<feature type="domain" description="ABC transporter" evidence="4">
    <location>
        <begin position="19"/>
        <end position="250"/>
    </location>
</feature>
<dbReference type="RefSeq" id="WP_028020097.1">
    <property type="nucleotide sequence ID" value="NZ_CABLCA010000002.1"/>
</dbReference>
<evidence type="ECO:0000313" key="5">
    <source>
        <dbReference type="EMBL" id="MDT2536590.1"/>
    </source>
</evidence>
<dbReference type="CDD" id="cd03293">
    <property type="entry name" value="ABC_NrtD_SsuB_transporters"/>
    <property type="match status" value="1"/>
</dbReference>
<dbReference type="AlphaFoldDB" id="A0AAP5KCQ1"/>
<dbReference type="GO" id="GO:0005524">
    <property type="term" value="F:ATP binding"/>
    <property type="evidence" value="ECO:0007669"/>
    <property type="project" value="UniProtKB-KW"/>
</dbReference>
<evidence type="ECO:0000313" key="7">
    <source>
        <dbReference type="Proteomes" id="UP001249240"/>
    </source>
</evidence>